<feature type="transmembrane region" description="Helical" evidence="1">
    <location>
        <begin position="115"/>
        <end position="137"/>
    </location>
</feature>
<keyword evidence="1" id="KW-0472">Membrane</keyword>
<protein>
    <submittedName>
        <fullName evidence="2">Uncharacterized protein</fullName>
    </submittedName>
</protein>
<proteinExistence type="predicted"/>
<feature type="transmembrane region" description="Helical" evidence="1">
    <location>
        <begin position="32"/>
        <end position="53"/>
    </location>
</feature>
<feature type="transmembrane region" description="Helical" evidence="1">
    <location>
        <begin position="149"/>
        <end position="172"/>
    </location>
</feature>
<dbReference type="EMBL" id="CP032382">
    <property type="protein sequence ID" value="AYB34357.1"/>
    <property type="molecule type" value="Genomic_DNA"/>
</dbReference>
<evidence type="ECO:0000313" key="2">
    <source>
        <dbReference type="EMBL" id="AYB34357.1"/>
    </source>
</evidence>
<dbReference type="KEGG" id="chk:D4L85_28940"/>
<feature type="transmembrane region" description="Helical" evidence="1">
    <location>
        <begin position="6"/>
        <end position="25"/>
    </location>
</feature>
<evidence type="ECO:0000313" key="3">
    <source>
        <dbReference type="Proteomes" id="UP000266183"/>
    </source>
</evidence>
<dbReference type="AlphaFoldDB" id="A0A385SW23"/>
<dbReference type="RefSeq" id="WP_119757614.1">
    <property type="nucleotide sequence ID" value="NZ_CP032382.1"/>
</dbReference>
<sequence length="214" mass="25132">MISVVPLIVAGLAAGISTISFYYRYPIALRKLSLLWIFDLFFIDLAGHLMKGSGIKNHWLYNFYFWIFYLGLAYLYREQILSKRIRLSILYFYVLFLLLAVSESVFTGITTLHTTGIVVGGAFMIFLTVAYFRQLYLSEENEMITRDPWFWFSFGFLVYFGGTIPFLGMLNYMWGKYPVFAKFYYLYVSNSFAILMNVLVAAGFLCRKDYRFRK</sequence>
<feature type="transmembrane region" description="Helical" evidence="1">
    <location>
        <begin position="59"/>
        <end position="76"/>
    </location>
</feature>
<dbReference type="Proteomes" id="UP000266183">
    <property type="component" value="Chromosome"/>
</dbReference>
<feature type="transmembrane region" description="Helical" evidence="1">
    <location>
        <begin position="184"/>
        <end position="206"/>
    </location>
</feature>
<keyword evidence="3" id="KW-1185">Reference proteome</keyword>
<reference evidence="3" key="1">
    <citation type="submission" date="2018-09" db="EMBL/GenBank/DDBJ databases">
        <title>Chryseolinea sp. KIS68-18 isolated from soil.</title>
        <authorList>
            <person name="Weon H.-Y."/>
            <person name="Kwon S.-W."/>
            <person name="Lee S.A."/>
        </authorList>
    </citation>
    <scope>NUCLEOTIDE SEQUENCE [LARGE SCALE GENOMIC DNA]</scope>
    <source>
        <strain evidence="3">KIS68-18</strain>
    </source>
</reference>
<name>A0A385SW23_9BACT</name>
<gene>
    <name evidence="2" type="ORF">D4L85_28940</name>
</gene>
<keyword evidence="1" id="KW-0812">Transmembrane</keyword>
<keyword evidence="1" id="KW-1133">Transmembrane helix</keyword>
<feature type="transmembrane region" description="Helical" evidence="1">
    <location>
        <begin position="88"/>
        <end position="109"/>
    </location>
</feature>
<dbReference type="OrthoDB" id="651989at2"/>
<accession>A0A385SW23</accession>
<organism evidence="2 3">
    <name type="scientific">Chryseolinea soli</name>
    <dbReference type="NCBI Taxonomy" id="2321403"/>
    <lineage>
        <taxon>Bacteria</taxon>
        <taxon>Pseudomonadati</taxon>
        <taxon>Bacteroidota</taxon>
        <taxon>Cytophagia</taxon>
        <taxon>Cytophagales</taxon>
        <taxon>Fulvivirgaceae</taxon>
        <taxon>Chryseolinea</taxon>
    </lineage>
</organism>
<evidence type="ECO:0000256" key="1">
    <source>
        <dbReference type="SAM" id="Phobius"/>
    </source>
</evidence>